<evidence type="ECO:0000256" key="2">
    <source>
        <dbReference type="ARBA" id="ARBA00022723"/>
    </source>
</evidence>
<dbReference type="GO" id="GO:0046872">
    <property type="term" value="F:metal ion binding"/>
    <property type="evidence" value="ECO:0007669"/>
    <property type="project" value="UniProtKB-KW"/>
</dbReference>
<evidence type="ECO:0000256" key="5">
    <source>
        <dbReference type="SAM" id="SignalP"/>
    </source>
</evidence>
<evidence type="ECO:0000256" key="3">
    <source>
        <dbReference type="ARBA" id="ARBA00022964"/>
    </source>
</evidence>
<dbReference type="Pfam" id="PF00305">
    <property type="entry name" value="Lipoxygenase"/>
    <property type="match status" value="1"/>
</dbReference>
<evidence type="ECO:0000259" key="6">
    <source>
        <dbReference type="PROSITE" id="PS51393"/>
    </source>
</evidence>
<evidence type="ECO:0000256" key="1">
    <source>
        <dbReference type="ARBA" id="ARBA00021175"/>
    </source>
</evidence>
<dbReference type="PROSITE" id="PS51393">
    <property type="entry name" value="LIPOXYGENASE_3"/>
    <property type="match status" value="1"/>
</dbReference>
<keyword evidence="2" id="KW-0479">Metal-binding</keyword>
<dbReference type="STRING" id="348802.A0A0D2EDB2"/>
<dbReference type="RefSeq" id="XP_013313947.1">
    <property type="nucleotide sequence ID" value="XM_013458493.1"/>
</dbReference>
<dbReference type="GO" id="GO:0050584">
    <property type="term" value="F:linoleate 11-lipoxygenase activity"/>
    <property type="evidence" value="ECO:0007669"/>
    <property type="project" value="UniProtKB-ARBA"/>
</dbReference>
<dbReference type="Gene3D" id="1.20.245.10">
    <property type="entry name" value="Lipoxygenase-1, Domain 5"/>
    <property type="match status" value="1"/>
</dbReference>
<dbReference type="SUPFAM" id="SSF48484">
    <property type="entry name" value="Lipoxigenase"/>
    <property type="match status" value="1"/>
</dbReference>
<feature type="domain" description="Lipoxygenase" evidence="6">
    <location>
        <begin position="36"/>
        <end position="599"/>
    </location>
</feature>
<dbReference type="InterPro" id="IPR036226">
    <property type="entry name" value="LipOase_C_sf"/>
</dbReference>
<proteinExistence type="predicted"/>
<dbReference type="InterPro" id="IPR013819">
    <property type="entry name" value="LipOase_C"/>
</dbReference>
<dbReference type="InterPro" id="IPR000907">
    <property type="entry name" value="LipOase"/>
</dbReference>
<dbReference type="GO" id="GO:0034440">
    <property type="term" value="P:lipid oxidation"/>
    <property type="evidence" value="ECO:0007669"/>
    <property type="project" value="InterPro"/>
</dbReference>
<evidence type="ECO:0000313" key="8">
    <source>
        <dbReference type="Proteomes" id="UP000054342"/>
    </source>
</evidence>
<dbReference type="EMBL" id="KN847321">
    <property type="protein sequence ID" value="KIW53363.1"/>
    <property type="molecule type" value="Genomic_DNA"/>
</dbReference>
<dbReference type="GeneID" id="25330851"/>
<accession>A0A0D2EDB2</accession>
<keyword evidence="8" id="KW-1185">Reference proteome</keyword>
<keyword evidence="4" id="KW-0560">Oxidoreductase</keyword>
<feature type="signal peptide" evidence="5">
    <location>
        <begin position="1"/>
        <end position="23"/>
    </location>
</feature>
<feature type="chain" id="PRO_5002241116" description="Manganese lipoxygenase" evidence="5">
    <location>
        <begin position="24"/>
        <end position="599"/>
    </location>
</feature>
<dbReference type="PANTHER" id="PTHR11771">
    <property type="entry name" value="LIPOXYGENASE"/>
    <property type="match status" value="1"/>
</dbReference>
<dbReference type="GO" id="GO:0043651">
    <property type="term" value="P:linoleic acid metabolic process"/>
    <property type="evidence" value="ECO:0007669"/>
    <property type="project" value="UniProtKB-ARBA"/>
</dbReference>
<keyword evidence="5" id="KW-0732">Signal</keyword>
<dbReference type="Proteomes" id="UP000054342">
    <property type="component" value="Unassembled WGS sequence"/>
</dbReference>
<gene>
    <name evidence="7" type="ORF">PV05_08943</name>
</gene>
<dbReference type="Gene3D" id="3.10.450.60">
    <property type="match status" value="1"/>
</dbReference>
<evidence type="ECO:0000256" key="4">
    <source>
        <dbReference type="ARBA" id="ARBA00023002"/>
    </source>
</evidence>
<organism evidence="7 8">
    <name type="scientific">Exophiala xenobiotica</name>
    <dbReference type="NCBI Taxonomy" id="348802"/>
    <lineage>
        <taxon>Eukaryota</taxon>
        <taxon>Fungi</taxon>
        <taxon>Dikarya</taxon>
        <taxon>Ascomycota</taxon>
        <taxon>Pezizomycotina</taxon>
        <taxon>Eurotiomycetes</taxon>
        <taxon>Chaetothyriomycetidae</taxon>
        <taxon>Chaetothyriales</taxon>
        <taxon>Herpotrichiellaceae</taxon>
        <taxon>Exophiala</taxon>
    </lineage>
</organism>
<evidence type="ECO:0000313" key="7">
    <source>
        <dbReference type="EMBL" id="KIW53363.1"/>
    </source>
</evidence>
<reference evidence="7 8" key="1">
    <citation type="submission" date="2015-01" db="EMBL/GenBank/DDBJ databases">
        <title>The Genome Sequence of Exophiala xenobiotica CBS118157.</title>
        <authorList>
            <consortium name="The Broad Institute Genomics Platform"/>
            <person name="Cuomo C."/>
            <person name="de Hoog S."/>
            <person name="Gorbushina A."/>
            <person name="Stielow B."/>
            <person name="Teixiera M."/>
            <person name="Abouelleil A."/>
            <person name="Chapman S.B."/>
            <person name="Priest M."/>
            <person name="Young S.K."/>
            <person name="Wortman J."/>
            <person name="Nusbaum C."/>
            <person name="Birren B."/>
        </authorList>
    </citation>
    <scope>NUCLEOTIDE SEQUENCE [LARGE SCALE GENOMIC DNA]</scope>
    <source>
        <strain evidence="7 8">CBS 118157</strain>
    </source>
</reference>
<dbReference type="OrthoDB" id="407298at2759"/>
<dbReference type="AlphaFoldDB" id="A0A0D2EDB2"/>
<protein>
    <recommendedName>
        <fullName evidence="1">Manganese lipoxygenase</fullName>
    </recommendedName>
</protein>
<name>A0A0D2EDB2_9EURO</name>
<sequence length="599" mass="66310">MKRLSLSSCLLYLLALRSHEVTAVAIRRSPTLHDRALDPYTLPQNDSSSLTRSLDITTKQLGYLYGPPVAGGPYFPTGVLGLAKVAADQVEIQLDEAPVLAATAVDAADSTLSVLQYKGLKTLDDYTLLYDGHWKTFLPHGPVPGILTNYTQDLLFSMERLSLSPYQVRRLNPSSDTLQFTIDDDVATNITGMTLQELLDAGRLFYADYRDQKNLTPTDRHSAACDAFFYINQTSSDFLPLAIRTNVGSNLIYTPNDEPDDWLLAKIMYNVNDFWYAQWNHLASTHEVVQIAYLAAIRTLSDEHPVLALLNRIMYEVYAIQPLAATLLFLPGAVVDQVFAYTGISAQEYSTDLYKNGGSGRFESNYFMTDLETRGLVNSDFGPALTSFPFYEDASTIYKAIHAFMTSFVDSYYSKDSDVVADKEIQAWVKEAQGPAECIDFPSITTKSALVDALTHMAHLASTSHHTINTNELISVSSTLPFHPPSLYQPPPTSKGATDLAQYLPPLVKVEEQFSFATLFARPFFVGTDRTLMHMFDDAAMLGRMNNVTQGAAATFLASMQAFSKQVAARTFDENGLSQGMPFVWQALDPNVAPYSITS</sequence>
<keyword evidence="3" id="KW-0223">Dioxygenase</keyword>
<dbReference type="HOGENOM" id="CLU_004282_4_0_1"/>